<dbReference type="WBParaSite" id="PTRK_0001657800.1">
    <property type="protein sequence ID" value="PTRK_0001657800.1"/>
    <property type="gene ID" value="PTRK_0001657800"/>
</dbReference>
<feature type="transmembrane region" description="Helical" evidence="1">
    <location>
        <begin position="21"/>
        <end position="45"/>
    </location>
</feature>
<keyword evidence="2" id="KW-1185">Reference proteome</keyword>
<dbReference type="AlphaFoldDB" id="A0A0N5A4I6"/>
<reference evidence="3" key="1">
    <citation type="submission" date="2017-02" db="UniProtKB">
        <authorList>
            <consortium name="WormBaseParasite"/>
        </authorList>
    </citation>
    <scope>IDENTIFICATION</scope>
</reference>
<protein>
    <submittedName>
        <fullName evidence="3">G_PROTEIN_RECEP_F1_2 domain-containing protein</fullName>
    </submittedName>
</protein>
<dbReference type="InterPro" id="IPR019421">
    <property type="entry name" value="7TM_GPCR_serpentine_rcpt_Srd"/>
</dbReference>
<name>A0A0N5A4I6_PARTI</name>
<accession>A0A0N5A4I6</accession>
<keyword evidence="1" id="KW-1133">Transmembrane helix</keyword>
<dbReference type="Pfam" id="PF10317">
    <property type="entry name" value="7TM_GPCR_Srd"/>
    <property type="match status" value="1"/>
</dbReference>
<feature type="transmembrane region" description="Helical" evidence="1">
    <location>
        <begin position="57"/>
        <end position="79"/>
    </location>
</feature>
<dbReference type="SUPFAM" id="SSF81321">
    <property type="entry name" value="Family A G protein-coupled receptor-like"/>
    <property type="match status" value="1"/>
</dbReference>
<evidence type="ECO:0000256" key="1">
    <source>
        <dbReference type="SAM" id="Phobius"/>
    </source>
</evidence>
<organism evidence="2 3">
    <name type="scientific">Parastrongyloides trichosuri</name>
    <name type="common">Possum-specific nematode worm</name>
    <dbReference type="NCBI Taxonomy" id="131310"/>
    <lineage>
        <taxon>Eukaryota</taxon>
        <taxon>Metazoa</taxon>
        <taxon>Ecdysozoa</taxon>
        <taxon>Nematoda</taxon>
        <taxon>Chromadorea</taxon>
        <taxon>Rhabditida</taxon>
        <taxon>Tylenchina</taxon>
        <taxon>Panagrolaimomorpha</taxon>
        <taxon>Strongyloidoidea</taxon>
        <taxon>Strongyloididae</taxon>
        <taxon>Parastrongyloides</taxon>
    </lineage>
</organism>
<sequence>MIKRLNSSSVEKSSKKENKTVLINLIIQTIQPFIGQWPSVLYYFYLDKNGNNIPIVWKIFDGLVALSLILNILFTIIFIKDVRDVFLRKLGINAVTNISHSNTK</sequence>
<evidence type="ECO:0000313" key="3">
    <source>
        <dbReference type="WBParaSite" id="PTRK_0001657800.1"/>
    </source>
</evidence>
<evidence type="ECO:0000313" key="2">
    <source>
        <dbReference type="Proteomes" id="UP000038045"/>
    </source>
</evidence>
<keyword evidence="1" id="KW-0812">Transmembrane</keyword>
<proteinExistence type="predicted"/>
<dbReference type="Proteomes" id="UP000038045">
    <property type="component" value="Unplaced"/>
</dbReference>
<keyword evidence="1" id="KW-0472">Membrane</keyword>